<dbReference type="AlphaFoldDB" id="A0A6S7JCD6"/>
<sequence length="104" mass="11337">MSSEILVPCVTTCGKVPSKNRYGRVNSEIKSVNESHAFKSKNGKFINSIKCKNSSEKVTAMGNSKGTCKSNRKLTYESDENTSGPSASGVEKTEIGERNSREQQ</sequence>
<feature type="compositionally biased region" description="Basic and acidic residues" evidence="1">
    <location>
        <begin position="91"/>
        <end position="104"/>
    </location>
</feature>
<evidence type="ECO:0000313" key="3">
    <source>
        <dbReference type="Proteomes" id="UP001152795"/>
    </source>
</evidence>
<protein>
    <submittedName>
        <fullName evidence="2">Uncharacterized protein</fullName>
    </submittedName>
</protein>
<name>A0A6S7JCD6_PARCT</name>
<keyword evidence="3" id="KW-1185">Reference proteome</keyword>
<organism evidence="2 3">
    <name type="scientific">Paramuricea clavata</name>
    <name type="common">Red gorgonian</name>
    <name type="synonym">Violescent sea-whip</name>
    <dbReference type="NCBI Taxonomy" id="317549"/>
    <lineage>
        <taxon>Eukaryota</taxon>
        <taxon>Metazoa</taxon>
        <taxon>Cnidaria</taxon>
        <taxon>Anthozoa</taxon>
        <taxon>Octocorallia</taxon>
        <taxon>Malacalcyonacea</taxon>
        <taxon>Plexauridae</taxon>
        <taxon>Paramuricea</taxon>
    </lineage>
</organism>
<evidence type="ECO:0000313" key="2">
    <source>
        <dbReference type="EMBL" id="CAB4028378.1"/>
    </source>
</evidence>
<proteinExistence type="predicted"/>
<feature type="non-terminal residue" evidence="2">
    <location>
        <position position="104"/>
    </location>
</feature>
<evidence type="ECO:0000256" key="1">
    <source>
        <dbReference type="SAM" id="MobiDB-lite"/>
    </source>
</evidence>
<comment type="caution">
    <text evidence="2">The sequence shown here is derived from an EMBL/GenBank/DDBJ whole genome shotgun (WGS) entry which is preliminary data.</text>
</comment>
<dbReference type="EMBL" id="CACRXK020015446">
    <property type="protein sequence ID" value="CAB4028378.1"/>
    <property type="molecule type" value="Genomic_DNA"/>
</dbReference>
<accession>A0A6S7JCD6</accession>
<dbReference type="Proteomes" id="UP001152795">
    <property type="component" value="Unassembled WGS sequence"/>
</dbReference>
<gene>
    <name evidence="2" type="ORF">PACLA_8A068530</name>
</gene>
<reference evidence="2" key="1">
    <citation type="submission" date="2020-04" db="EMBL/GenBank/DDBJ databases">
        <authorList>
            <person name="Alioto T."/>
            <person name="Alioto T."/>
            <person name="Gomez Garrido J."/>
        </authorList>
    </citation>
    <scope>NUCLEOTIDE SEQUENCE</scope>
    <source>
        <strain evidence="2">A484AB</strain>
    </source>
</reference>
<feature type="region of interest" description="Disordered" evidence="1">
    <location>
        <begin position="59"/>
        <end position="104"/>
    </location>
</feature>